<dbReference type="InterPro" id="IPR036390">
    <property type="entry name" value="WH_DNA-bd_sf"/>
</dbReference>
<dbReference type="InterPro" id="IPR043519">
    <property type="entry name" value="NT_sf"/>
</dbReference>
<evidence type="ECO:0000313" key="2">
    <source>
        <dbReference type="EMBL" id="MCW7556085.1"/>
    </source>
</evidence>
<sequence>MGLNKDDHHLSAIASVLFTKTQQRLLAVLYGKPDTSFYLNEIVRLASMGKGTVVREIKKMTEAGLLTNHQLGNQQHYQANADNPIFEELKAITRKTFGIQAVIKAALEPILKQCELAFIYGSVAKGEEHSGSDVDIMLVGHDLSYGGVMEKLEPAERQLGRTINPTLLSPDEFQQRKDQQQSFITRVMKQPKLWLTTEPPTTSEDY</sequence>
<dbReference type="SUPFAM" id="SSF81301">
    <property type="entry name" value="Nucleotidyltransferase"/>
    <property type="match status" value="1"/>
</dbReference>
<comment type="caution">
    <text evidence="2">The sequence shown here is derived from an EMBL/GenBank/DDBJ whole genome shotgun (WGS) entry which is preliminary data.</text>
</comment>
<proteinExistence type="predicted"/>
<dbReference type="EMBL" id="JAPFCC010000001">
    <property type="protein sequence ID" value="MCW7556085.1"/>
    <property type="molecule type" value="Genomic_DNA"/>
</dbReference>
<dbReference type="SUPFAM" id="SSF46785">
    <property type="entry name" value="Winged helix' DNA-binding domain"/>
    <property type="match status" value="1"/>
</dbReference>
<name>A0ABT3N379_9GAMM</name>
<dbReference type="Gene3D" id="3.30.460.10">
    <property type="entry name" value="Beta Polymerase, domain 2"/>
    <property type="match status" value="1"/>
</dbReference>
<evidence type="ECO:0000313" key="3">
    <source>
        <dbReference type="Proteomes" id="UP001209854"/>
    </source>
</evidence>
<dbReference type="RefSeq" id="WP_262565801.1">
    <property type="nucleotide sequence ID" value="NZ_JAPFCC010000001.1"/>
</dbReference>
<dbReference type="Gene3D" id="1.10.10.10">
    <property type="entry name" value="Winged helix-like DNA-binding domain superfamily/Winged helix DNA-binding domain"/>
    <property type="match status" value="1"/>
</dbReference>
<evidence type="ECO:0000259" key="1">
    <source>
        <dbReference type="Pfam" id="PF18765"/>
    </source>
</evidence>
<organism evidence="2 3">
    <name type="scientific">Endozoicomonas gorgoniicola</name>
    <dbReference type="NCBI Taxonomy" id="1234144"/>
    <lineage>
        <taxon>Bacteria</taxon>
        <taxon>Pseudomonadati</taxon>
        <taxon>Pseudomonadota</taxon>
        <taxon>Gammaproteobacteria</taxon>
        <taxon>Oceanospirillales</taxon>
        <taxon>Endozoicomonadaceae</taxon>
        <taxon>Endozoicomonas</taxon>
    </lineage>
</organism>
<feature type="domain" description="Polymerase beta nucleotidyltransferase" evidence="1">
    <location>
        <begin position="112"/>
        <end position="190"/>
    </location>
</feature>
<dbReference type="InterPro" id="IPR036388">
    <property type="entry name" value="WH-like_DNA-bd_sf"/>
</dbReference>
<dbReference type="InterPro" id="IPR041633">
    <property type="entry name" value="Polbeta"/>
</dbReference>
<reference evidence="2 3" key="1">
    <citation type="submission" date="2022-10" db="EMBL/GenBank/DDBJ databases">
        <title>High-quality genome sequences of two octocoral-associated bacteria, Endozoicomonas euniceicola EF212 and Endozoicomonas gorgoniicola PS125.</title>
        <authorList>
            <person name="Chiou Y.-J."/>
            <person name="Chen Y.-H."/>
        </authorList>
    </citation>
    <scope>NUCLEOTIDE SEQUENCE [LARGE SCALE GENOMIC DNA]</scope>
    <source>
        <strain evidence="2 3">PS125</strain>
    </source>
</reference>
<accession>A0ABT3N379</accession>
<keyword evidence="3" id="KW-1185">Reference proteome</keyword>
<gene>
    <name evidence="2" type="ORF">NX722_26340</name>
</gene>
<dbReference type="Proteomes" id="UP001209854">
    <property type="component" value="Unassembled WGS sequence"/>
</dbReference>
<dbReference type="CDD" id="cd05403">
    <property type="entry name" value="NT_KNTase_like"/>
    <property type="match status" value="1"/>
</dbReference>
<protein>
    <submittedName>
        <fullName evidence="2">Nucleotidyltransferase domain-containing protein</fullName>
    </submittedName>
</protein>
<dbReference type="Pfam" id="PF18765">
    <property type="entry name" value="Polbeta"/>
    <property type="match status" value="1"/>
</dbReference>